<accession>A0A5D2GT92</accession>
<dbReference type="PANTHER" id="PTHR46782">
    <property type="entry name" value="OS01G0757700 PROTEIN"/>
    <property type="match status" value="1"/>
</dbReference>
<gene>
    <name evidence="1" type="ORF">ES288_A05G429500v1</name>
</gene>
<reference evidence="1 2" key="1">
    <citation type="submission" date="2019-06" db="EMBL/GenBank/DDBJ databases">
        <title>WGS assembly of Gossypium darwinii.</title>
        <authorList>
            <person name="Chen Z.J."/>
            <person name="Sreedasyam A."/>
            <person name="Ando A."/>
            <person name="Song Q."/>
            <person name="De L."/>
            <person name="Hulse-Kemp A."/>
            <person name="Ding M."/>
            <person name="Ye W."/>
            <person name="Kirkbride R."/>
            <person name="Jenkins J."/>
            <person name="Plott C."/>
            <person name="Lovell J."/>
            <person name="Lin Y.-M."/>
            <person name="Vaughn R."/>
            <person name="Liu B."/>
            <person name="Li W."/>
            <person name="Simpson S."/>
            <person name="Scheffler B."/>
            <person name="Saski C."/>
            <person name="Grover C."/>
            <person name="Hu G."/>
            <person name="Conover J."/>
            <person name="Carlson J."/>
            <person name="Shu S."/>
            <person name="Boston L."/>
            <person name="Williams M."/>
            <person name="Peterson D."/>
            <person name="Mcgee K."/>
            <person name="Jones D."/>
            <person name="Wendel J."/>
            <person name="Stelly D."/>
            <person name="Grimwood J."/>
            <person name="Schmutz J."/>
        </authorList>
    </citation>
    <scope>NUCLEOTIDE SEQUENCE [LARGE SCALE GENOMIC DNA]</scope>
    <source>
        <strain evidence="1">1808015.09</strain>
    </source>
</reference>
<evidence type="ECO:0000313" key="1">
    <source>
        <dbReference type="EMBL" id="TYH20439.1"/>
    </source>
</evidence>
<keyword evidence="2" id="KW-1185">Reference proteome</keyword>
<protein>
    <recommendedName>
        <fullName evidence="3">Pentatricopeptide repeat-containing protein</fullName>
    </recommendedName>
</protein>
<dbReference type="Proteomes" id="UP000323506">
    <property type="component" value="Chromosome A05"/>
</dbReference>
<organism evidence="1 2">
    <name type="scientific">Gossypium darwinii</name>
    <name type="common">Darwin's cotton</name>
    <name type="synonym">Gossypium barbadense var. darwinii</name>
    <dbReference type="NCBI Taxonomy" id="34276"/>
    <lineage>
        <taxon>Eukaryota</taxon>
        <taxon>Viridiplantae</taxon>
        <taxon>Streptophyta</taxon>
        <taxon>Embryophyta</taxon>
        <taxon>Tracheophyta</taxon>
        <taxon>Spermatophyta</taxon>
        <taxon>Magnoliopsida</taxon>
        <taxon>eudicotyledons</taxon>
        <taxon>Gunneridae</taxon>
        <taxon>Pentapetalae</taxon>
        <taxon>rosids</taxon>
        <taxon>malvids</taxon>
        <taxon>Malvales</taxon>
        <taxon>Malvaceae</taxon>
        <taxon>Malvoideae</taxon>
        <taxon>Gossypium</taxon>
    </lineage>
</organism>
<proteinExistence type="predicted"/>
<dbReference type="EMBL" id="CM017692">
    <property type="protein sequence ID" value="TYH20439.1"/>
    <property type="molecule type" value="Genomic_DNA"/>
</dbReference>
<sequence>MAGKPSGPEAFVGPILFSASTISFFLYSADTLFLVQNEVSFSLGHVFSICRTPYVKCSQKLGEQSLSISNVVEKKPVNKVGKNEHHLWEKRDSTGSRQKALNLIRIVSQLPNEKETVYRALDKWVAWETEFPLIAAAKALRILKKRSQWLRVIQVMTKWMLSKGQGATMGTYDTFLLAFDIDDRVDEAGSLWNMVLHTHNRSISKWYANHHPECHAKPIMMFLLDTTILFVFVDMEELCVRLDETTVRKVVCAFQELDLERKQKLFLRRYMGK</sequence>
<evidence type="ECO:0008006" key="3">
    <source>
        <dbReference type="Google" id="ProtNLM"/>
    </source>
</evidence>
<evidence type="ECO:0000313" key="2">
    <source>
        <dbReference type="Proteomes" id="UP000323506"/>
    </source>
</evidence>
<dbReference type="InterPro" id="IPR044646">
    <property type="entry name" value="EMB1417-like"/>
</dbReference>
<dbReference type="PANTHER" id="PTHR46782:SF2">
    <property type="entry name" value="OS07G0545900 PROTEIN"/>
    <property type="match status" value="1"/>
</dbReference>
<name>A0A5D2GT92_GOSDA</name>
<dbReference type="AlphaFoldDB" id="A0A5D2GT92"/>